<keyword evidence="1" id="KW-1133">Transmembrane helix</keyword>
<dbReference type="EMBL" id="VLXZ01000021">
    <property type="protein sequence ID" value="TSB44711.1"/>
    <property type="molecule type" value="Genomic_DNA"/>
</dbReference>
<reference evidence="3 4" key="1">
    <citation type="submission" date="2019-07" db="EMBL/GenBank/DDBJ databases">
        <authorList>
            <person name="Park Y.J."/>
            <person name="Jeong S.E."/>
            <person name="Jung H.S."/>
        </authorList>
    </citation>
    <scope>NUCLEOTIDE SEQUENCE [LARGE SCALE GENOMIC DNA]</scope>
    <source>
        <strain evidence="4">P16(2019)</strain>
    </source>
</reference>
<dbReference type="OrthoDB" id="2476750at2"/>
<proteinExistence type="predicted"/>
<keyword evidence="4" id="KW-1185">Reference proteome</keyword>
<feature type="transmembrane region" description="Helical" evidence="1">
    <location>
        <begin position="6"/>
        <end position="27"/>
    </location>
</feature>
<dbReference type="Gene3D" id="3.10.450.40">
    <property type="match status" value="1"/>
</dbReference>
<evidence type="ECO:0000259" key="2">
    <source>
        <dbReference type="Pfam" id="PF03413"/>
    </source>
</evidence>
<organism evidence="3 4">
    <name type="scientific">Alkalicoccobacillus porphyridii</name>
    <dbReference type="NCBI Taxonomy" id="2597270"/>
    <lineage>
        <taxon>Bacteria</taxon>
        <taxon>Bacillati</taxon>
        <taxon>Bacillota</taxon>
        <taxon>Bacilli</taxon>
        <taxon>Bacillales</taxon>
        <taxon>Bacillaceae</taxon>
        <taxon>Alkalicoccobacillus</taxon>
    </lineage>
</organism>
<evidence type="ECO:0000256" key="1">
    <source>
        <dbReference type="SAM" id="Phobius"/>
    </source>
</evidence>
<evidence type="ECO:0000313" key="3">
    <source>
        <dbReference type="EMBL" id="TSB44711.1"/>
    </source>
</evidence>
<comment type="caution">
    <text evidence="3">The sequence shown here is derived from an EMBL/GenBank/DDBJ whole genome shotgun (WGS) entry which is preliminary data.</text>
</comment>
<dbReference type="Pfam" id="PF03413">
    <property type="entry name" value="PepSY"/>
    <property type="match status" value="1"/>
</dbReference>
<dbReference type="AlphaFoldDB" id="A0A553ZTB5"/>
<feature type="domain" description="PepSY" evidence="2">
    <location>
        <begin position="174"/>
        <end position="230"/>
    </location>
</feature>
<dbReference type="InterPro" id="IPR025711">
    <property type="entry name" value="PepSY"/>
</dbReference>
<sequence length="234" mass="26234">MMKSPIRITLSIIALVLSITVVLFLVFRPLDQSVSMEDVREMIVSQYGSEPTEIRLADGIYYASIERIDGLYEIEISEETGTILALVPLEDREPEPSNGPVEQLNESEARQRFLELAPNEANIKTLTLVNSSPPIWRAEIDTDTDEGNIEIDAISGEERSNDFSGELMEQPTYISEENAKEIALAEVDGVVDDVDLEEADGRMVYEVEIENEETDEDVTIIIDAITGQIIQFEY</sequence>
<accession>A0A553ZTB5</accession>
<gene>
    <name evidence="3" type="ORF">FN960_19950</name>
</gene>
<protein>
    <recommendedName>
        <fullName evidence="2">PepSY domain-containing protein</fullName>
    </recommendedName>
</protein>
<dbReference type="Proteomes" id="UP000318521">
    <property type="component" value="Unassembled WGS sequence"/>
</dbReference>
<evidence type="ECO:0000313" key="4">
    <source>
        <dbReference type="Proteomes" id="UP000318521"/>
    </source>
</evidence>
<name>A0A553ZTB5_9BACI</name>
<keyword evidence="1" id="KW-0812">Transmembrane</keyword>
<keyword evidence="1" id="KW-0472">Membrane</keyword>